<accession>D8RIH1</accession>
<dbReference type="InParanoid" id="D8RIH1"/>
<proteinExistence type="predicted"/>
<keyword evidence="3" id="KW-1185">Reference proteome</keyword>
<evidence type="ECO:0000313" key="2">
    <source>
        <dbReference type="EMBL" id="EFJ28244.1"/>
    </source>
</evidence>
<dbReference type="Gramene" id="EFJ28244">
    <property type="protein sequence ID" value="EFJ28244"/>
    <property type="gene ID" value="SELMODRAFT_94145"/>
</dbReference>
<organism evidence="3">
    <name type="scientific">Selaginella moellendorffii</name>
    <name type="common">Spikemoss</name>
    <dbReference type="NCBI Taxonomy" id="88036"/>
    <lineage>
        <taxon>Eukaryota</taxon>
        <taxon>Viridiplantae</taxon>
        <taxon>Streptophyta</taxon>
        <taxon>Embryophyta</taxon>
        <taxon>Tracheophyta</taxon>
        <taxon>Lycopodiopsida</taxon>
        <taxon>Selaginellales</taxon>
        <taxon>Selaginellaceae</taxon>
        <taxon>Selaginella</taxon>
    </lineage>
</organism>
<dbReference type="EMBL" id="GL377580">
    <property type="protein sequence ID" value="EFJ28244.1"/>
    <property type="molecule type" value="Genomic_DNA"/>
</dbReference>
<dbReference type="InterPro" id="IPR001480">
    <property type="entry name" value="Bulb-type_lectin_dom"/>
</dbReference>
<dbReference type="SUPFAM" id="SSF51110">
    <property type="entry name" value="alpha-D-mannose-specific plant lectins"/>
    <property type="match status" value="1"/>
</dbReference>
<name>D8RIH1_SELML</name>
<dbReference type="AlphaFoldDB" id="D8RIH1"/>
<dbReference type="InterPro" id="IPR036426">
    <property type="entry name" value="Bulb-type_lectin_dom_sf"/>
</dbReference>
<dbReference type="HOGENOM" id="CLU_164480_1_0_1"/>
<gene>
    <name evidence="2" type="ORF">SELMODRAFT_94145</name>
</gene>
<protein>
    <recommendedName>
        <fullName evidence="1">Bulb-type lectin domain-containing protein</fullName>
    </recommendedName>
</protein>
<evidence type="ECO:0000259" key="1">
    <source>
        <dbReference type="PROSITE" id="PS50927"/>
    </source>
</evidence>
<feature type="domain" description="Bulb-type lectin" evidence="1">
    <location>
        <begin position="1"/>
        <end position="92"/>
    </location>
</feature>
<reference evidence="2 3" key="1">
    <citation type="journal article" date="2011" name="Science">
        <title>The Selaginella genome identifies genetic changes associated with the evolution of vascular plants.</title>
        <authorList>
            <person name="Banks J.A."/>
            <person name="Nishiyama T."/>
            <person name="Hasebe M."/>
            <person name="Bowman J.L."/>
            <person name="Gribskov M."/>
            <person name="dePamphilis C."/>
            <person name="Albert V.A."/>
            <person name="Aono N."/>
            <person name="Aoyama T."/>
            <person name="Ambrose B.A."/>
            <person name="Ashton N.W."/>
            <person name="Axtell M.J."/>
            <person name="Barker E."/>
            <person name="Barker M.S."/>
            <person name="Bennetzen J.L."/>
            <person name="Bonawitz N.D."/>
            <person name="Chapple C."/>
            <person name="Cheng C."/>
            <person name="Correa L.G."/>
            <person name="Dacre M."/>
            <person name="DeBarry J."/>
            <person name="Dreyer I."/>
            <person name="Elias M."/>
            <person name="Engstrom E.M."/>
            <person name="Estelle M."/>
            <person name="Feng L."/>
            <person name="Finet C."/>
            <person name="Floyd S.K."/>
            <person name="Frommer W.B."/>
            <person name="Fujita T."/>
            <person name="Gramzow L."/>
            <person name="Gutensohn M."/>
            <person name="Harholt J."/>
            <person name="Hattori M."/>
            <person name="Heyl A."/>
            <person name="Hirai T."/>
            <person name="Hiwatashi Y."/>
            <person name="Ishikawa M."/>
            <person name="Iwata M."/>
            <person name="Karol K.G."/>
            <person name="Koehler B."/>
            <person name="Kolukisaoglu U."/>
            <person name="Kubo M."/>
            <person name="Kurata T."/>
            <person name="Lalonde S."/>
            <person name="Li K."/>
            <person name="Li Y."/>
            <person name="Litt A."/>
            <person name="Lyons E."/>
            <person name="Manning G."/>
            <person name="Maruyama T."/>
            <person name="Michael T.P."/>
            <person name="Mikami K."/>
            <person name="Miyazaki S."/>
            <person name="Morinaga S."/>
            <person name="Murata T."/>
            <person name="Mueller-Roeber B."/>
            <person name="Nelson D.R."/>
            <person name="Obara M."/>
            <person name="Oguri Y."/>
            <person name="Olmstead R.G."/>
            <person name="Onodera N."/>
            <person name="Petersen B.L."/>
            <person name="Pils B."/>
            <person name="Prigge M."/>
            <person name="Rensing S.A."/>
            <person name="Riano-Pachon D.M."/>
            <person name="Roberts A.W."/>
            <person name="Sato Y."/>
            <person name="Scheller H.V."/>
            <person name="Schulz B."/>
            <person name="Schulz C."/>
            <person name="Shakirov E.V."/>
            <person name="Shibagaki N."/>
            <person name="Shinohara N."/>
            <person name="Shippen D.E."/>
            <person name="Soerensen I."/>
            <person name="Sotooka R."/>
            <person name="Sugimoto N."/>
            <person name="Sugita M."/>
            <person name="Sumikawa N."/>
            <person name="Tanurdzic M."/>
            <person name="Theissen G."/>
            <person name="Ulvskov P."/>
            <person name="Wakazuki S."/>
            <person name="Weng J.K."/>
            <person name="Willats W.W."/>
            <person name="Wipf D."/>
            <person name="Wolf P.G."/>
            <person name="Yang L."/>
            <person name="Zimmer A.D."/>
            <person name="Zhu Q."/>
            <person name="Mitros T."/>
            <person name="Hellsten U."/>
            <person name="Loque D."/>
            <person name="Otillar R."/>
            <person name="Salamov A."/>
            <person name="Schmutz J."/>
            <person name="Shapiro H."/>
            <person name="Lindquist E."/>
            <person name="Lucas S."/>
            <person name="Rokhsar D."/>
            <person name="Grigoriev I.V."/>
        </authorList>
    </citation>
    <scope>NUCLEOTIDE SEQUENCE [LARGE SCALE GENOMIC DNA]</scope>
</reference>
<dbReference type="Gene3D" id="2.90.10.10">
    <property type="entry name" value="Bulb-type lectin domain"/>
    <property type="match status" value="1"/>
</dbReference>
<dbReference type="Proteomes" id="UP000001514">
    <property type="component" value="Unassembled WGS sequence"/>
</dbReference>
<dbReference type="PROSITE" id="PS50927">
    <property type="entry name" value="BULB_LECTIN"/>
    <property type="match status" value="1"/>
</dbReference>
<evidence type="ECO:0000313" key="3">
    <source>
        <dbReference type="Proteomes" id="UP000001514"/>
    </source>
</evidence>
<sequence length="92" mass="11105">MFYILIMQFYCNLVLYYTESKIWDTKTIGKGLNCFLHLQKDGNLVIYDKNYDVVWSYNLYWKNIWVTFSLCVDNKGFATVYDTNLQISIWRS</sequence>
<dbReference type="KEGG" id="smo:SELMODRAFT_94145"/>